<comment type="caution">
    <text evidence="1">The sequence shown here is derived from an EMBL/GenBank/DDBJ whole genome shotgun (WGS) entry which is preliminary data.</text>
</comment>
<sequence>MDAFQVATGNGGLQFLQHHGALGSLVLRDVAVPLELVGARTVHVSVYRLPPYVSEEALVQALSQYGKVKGITYPSFRDRPELRTGTRVVKVEMSKTIPNFISVNGFRVMVDYRGLRRVCSRCGQEGHIGPACKTPRCDRCGVFSHPTAGCTTPCLRCGHAHATTDWTQRKSYAVATQSSQDAWPALPALEATRPPVQLQEDSDPSVAHRDPLPPVRDSASSSSSVETTVSAQIRDARSDAAATLGSPDVDSDALSSDSDRLAIGETANVAPRQGKPPPVPAGPASHPTCTANQDPASTSPTPCDPNAASTSGVLATGEPNVDPTPAEDSTEDDTMAWSRSDVKRGRSTASSGQETPHAESTMKKRRGLSTDESDSSDPLVF</sequence>
<accession>A0AC60QPT8</accession>
<dbReference type="Proteomes" id="UP000805193">
    <property type="component" value="Unassembled WGS sequence"/>
</dbReference>
<proteinExistence type="predicted"/>
<name>A0AC60QPT8_IXOPE</name>
<reference evidence="1 2" key="1">
    <citation type="journal article" date="2020" name="Cell">
        <title>Large-Scale Comparative Analyses of Tick Genomes Elucidate Their Genetic Diversity and Vector Capacities.</title>
        <authorList>
            <consortium name="Tick Genome and Microbiome Consortium (TIGMIC)"/>
            <person name="Jia N."/>
            <person name="Wang J."/>
            <person name="Shi W."/>
            <person name="Du L."/>
            <person name="Sun Y."/>
            <person name="Zhan W."/>
            <person name="Jiang J.F."/>
            <person name="Wang Q."/>
            <person name="Zhang B."/>
            <person name="Ji P."/>
            <person name="Bell-Sakyi L."/>
            <person name="Cui X.M."/>
            <person name="Yuan T.T."/>
            <person name="Jiang B.G."/>
            <person name="Yang W.F."/>
            <person name="Lam T.T."/>
            <person name="Chang Q.C."/>
            <person name="Ding S.J."/>
            <person name="Wang X.J."/>
            <person name="Zhu J.G."/>
            <person name="Ruan X.D."/>
            <person name="Zhao L."/>
            <person name="Wei J.T."/>
            <person name="Ye R.Z."/>
            <person name="Que T.C."/>
            <person name="Du C.H."/>
            <person name="Zhou Y.H."/>
            <person name="Cheng J.X."/>
            <person name="Dai P.F."/>
            <person name="Guo W.B."/>
            <person name="Han X.H."/>
            <person name="Huang E.J."/>
            <person name="Li L.F."/>
            <person name="Wei W."/>
            <person name="Gao Y.C."/>
            <person name="Liu J.Z."/>
            <person name="Shao H.Z."/>
            <person name="Wang X."/>
            <person name="Wang C.C."/>
            <person name="Yang T.C."/>
            <person name="Huo Q.B."/>
            <person name="Li W."/>
            <person name="Chen H.Y."/>
            <person name="Chen S.E."/>
            <person name="Zhou L.G."/>
            <person name="Ni X.B."/>
            <person name="Tian J.H."/>
            <person name="Sheng Y."/>
            <person name="Liu T."/>
            <person name="Pan Y.S."/>
            <person name="Xia L.Y."/>
            <person name="Li J."/>
            <person name="Zhao F."/>
            <person name="Cao W.C."/>
        </authorList>
    </citation>
    <scope>NUCLEOTIDE SEQUENCE [LARGE SCALE GENOMIC DNA]</scope>
    <source>
        <strain evidence="1">Iper-2018</strain>
    </source>
</reference>
<gene>
    <name evidence="1" type="ORF">HPB47_017643</name>
</gene>
<evidence type="ECO:0000313" key="2">
    <source>
        <dbReference type="Proteomes" id="UP000805193"/>
    </source>
</evidence>
<organism evidence="1 2">
    <name type="scientific">Ixodes persulcatus</name>
    <name type="common">Taiga tick</name>
    <dbReference type="NCBI Taxonomy" id="34615"/>
    <lineage>
        <taxon>Eukaryota</taxon>
        <taxon>Metazoa</taxon>
        <taxon>Ecdysozoa</taxon>
        <taxon>Arthropoda</taxon>
        <taxon>Chelicerata</taxon>
        <taxon>Arachnida</taxon>
        <taxon>Acari</taxon>
        <taxon>Parasitiformes</taxon>
        <taxon>Ixodida</taxon>
        <taxon>Ixodoidea</taxon>
        <taxon>Ixodidae</taxon>
        <taxon>Ixodinae</taxon>
        <taxon>Ixodes</taxon>
    </lineage>
</organism>
<dbReference type="EMBL" id="JABSTQ010006577">
    <property type="protein sequence ID" value="KAG0437023.1"/>
    <property type="molecule type" value="Genomic_DNA"/>
</dbReference>
<keyword evidence="2" id="KW-1185">Reference proteome</keyword>
<evidence type="ECO:0000313" key="1">
    <source>
        <dbReference type="EMBL" id="KAG0437023.1"/>
    </source>
</evidence>
<protein>
    <submittedName>
        <fullName evidence="1">Uncharacterized protein</fullName>
    </submittedName>
</protein>